<dbReference type="SMART" id="SM00642">
    <property type="entry name" value="Aamy"/>
    <property type="match status" value="1"/>
</dbReference>
<comment type="caution">
    <text evidence="2">The sequence shown here is derived from an EMBL/GenBank/DDBJ whole genome shotgun (WGS) entry which is preliminary data.</text>
</comment>
<accession>A0A9D1NU58</accession>
<dbReference type="Proteomes" id="UP000886723">
    <property type="component" value="Unassembled WGS sequence"/>
</dbReference>
<dbReference type="InterPro" id="IPR017853">
    <property type="entry name" value="GH"/>
</dbReference>
<evidence type="ECO:0000313" key="2">
    <source>
        <dbReference type="EMBL" id="HIV13054.1"/>
    </source>
</evidence>
<evidence type="ECO:0000259" key="1">
    <source>
        <dbReference type="SMART" id="SM00642"/>
    </source>
</evidence>
<gene>
    <name evidence="2" type="ORF">IAA63_07945</name>
</gene>
<protein>
    <recommendedName>
        <fullName evidence="1">Glycosyl hydrolase family 13 catalytic domain-containing protein</fullName>
    </recommendedName>
</protein>
<dbReference type="GO" id="GO:0009313">
    <property type="term" value="P:oligosaccharide catabolic process"/>
    <property type="evidence" value="ECO:0007669"/>
    <property type="project" value="TreeGrafter"/>
</dbReference>
<dbReference type="EMBL" id="DVON01000172">
    <property type="protein sequence ID" value="HIV13054.1"/>
    <property type="molecule type" value="Genomic_DNA"/>
</dbReference>
<dbReference type="GO" id="GO:0004556">
    <property type="term" value="F:alpha-amylase activity"/>
    <property type="evidence" value="ECO:0007669"/>
    <property type="project" value="TreeGrafter"/>
</dbReference>
<dbReference type="SUPFAM" id="SSF51445">
    <property type="entry name" value="(Trans)glycosidases"/>
    <property type="match status" value="1"/>
</dbReference>
<sequence length="230" mass="26097">MENISKQWWQTAVIYQIYPRSFYDSNGDGIGDLEGIAQKLDYLQTLGADAVWISPLCLSRTTNFWHPDPALGTKEDLDALAARAGERGIRVIVDAKGPPKGESASSLMEIGRRQDCSYYYSTWHRSPGDGASGLTFQGEHEILDQREDGEKWDLAPLSLVKFKRIFTKWQKDLCGECWNGLLWENFHQPRSVSRFGDDGRYRMKAAKMLATLLFGMRGTPFLYQGEELGM</sequence>
<feature type="domain" description="Glycosyl hydrolase family 13 catalytic" evidence="1">
    <location>
        <begin position="16"/>
        <end position="230"/>
    </location>
</feature>
<proteinExistence type="predicted"/>
<reference evidence="2" key="2">
    <citation type="journal article" date="2021" name="PeerJ">
        <title>Extensive microbial diversity within the chicken gut microbiome revealed by metagenomics and culture.</title>
        <authorList>
            <person name="Gilroy R."/>
            <person name="Ravi A."/>
            <person name="Getino M."/>
            <person name="Pursley I."/>
            <person name="Horton D.L."/>
            <person name="Alikhan N.F."/>
            <person name="Baker D."/>
            <person name="Gharbi K."/>
            <person name="Hall N."/>
            <person name="Watson M."/>
            <person name="Adriaenssens E.M."/>
            <person name="Foster-Nyarko E."/>
            <person name="Jarju S."/>
            <person name="Secka A."/>
            <person name="Antonio M."/>
            <person name="Oren A."/>
            <person name="Chaudhuri R.R."/>
            <person name="La Ragione R."/>
            <person name="Hildebrand F."/>
            <person name="Pallen M.J."/>
        </authorList>
    </citation>
    <scope>NUCLEOTIDE SEQUENCE</scope>
    <source>
        <strain evidence="2">ChiBcec2-4451</strain>
    </source>
</reference>
<dbReference type="AlphaFoldDB" id="A0A9D1NU58"/>
<evidence type="ECO:0000313" key="3">
    <source>
        <dbReference type="Proteomes" id="UP000886723"/>
    </source>
</evidence>
<feature type="non-terminal residue" evidence="2">
    <location>
        <position position="230"/>
    </location>
</feature>
<name>A0A9D1NU58_9FIRM</name>
<dbReference type="Gene3D" id="3.20.20.80">
    <property type="entry name" value="Glycosidases"/>
    <property type="match status" value="2"/>
</dbReference>
<organism evidence="2 3">
    <name type="scientific">Candidatus Pullilachnospira stercoravium</name>
    <dbReference type="NCBI Taxonomy" id="2840913"/>
    <lineage>
        <taxon>Bacteria</taxon>
        <taxon>Bacillati</taxon>
        <taxon>Bacillota</taxon>
        <taxon>Clostridia</taxon>
        <taxon>Lachnospirales</taxon>
        <taxon>Lachnospiraceae</taxon>
        <taxon>Lachnospiraceae incertae sedis</taxon>
        <taxon>Candidatus Pullilachnospira</taxon>
    </lineage>
</organism>
<reference evidence="2" key="1">
    <citation type="submission" date="2020-10" db="EMBL/GenBank/DDBJ databases">
        <authorList>
            <person name="Gilroy R."/>
        </authorList>
    </citation>
    <scope>NUCLEOTIDE SEQUENCE</scope>
    <source>
        <strain evidence="2">ChiBcec2-4451</strain>
    </source>
</reference>
<dbReference type="PANTHER" id="PTHR10357:SF179">
    <property type="entry name" value="NEUTRAL AND BASIC AMINO ACID TRANSPORT PROTEIN RBAT"/>
    <property type="match status" value="1"/>
</dbReference>
<dbReference type="PANTHER" id="PTHR10357">
    <property type="entry name" value="ALPHA-AMYLASE FAMILY MEMBER"/>
    <property type="match status" value="1"/>
</dbReference>
<dbReference type="Pfam" id="PF00128">
    <property type="entry name" value="Alpha-amylase"/>
    <property type="match status" value="2"/>
</dbReference>
<dbReference type="InterPro" id="IPR006047">
    <property type="entry name" value="GH13_cat_dom"/>
</dbReference>